<accession>A0A812EII5</accession>
<comment type="caution">
    <text evidence="8">The sequence shown here is derived from an EMBL/GenBank/DDBJ whole genome shotgun (WGS) entry which is preliminary data.</text>
</comment>
<evidence type="ECO:0000313" key="8">
    <source>
        <dbReference type="EMBL" id="CAE1323943.1"/>
    </source>
</evidence>
<evidence type="ECO:0000313" key="9">
    <source>
        <dbReference type="Proteomes" id="UP000597762"/>
    </source>
</evidence>
<keyword evidence="5" id="KW-0131">Cell cycle</keyword>
<dbReference type="GO" id="GO:0008156">
    <property type="term" value="P:negative regulation of DNA replication"/>
    <property type="evidence" value="ECO:0007669"/>
    <property type="project" value="TreeGrafter"/>
</dbReference>
<keyword evidence="3 6" id="KW-0175">Coiled coil</keyword>
<protein>
    <submittedName>
        <fullName evidence="8">GMNN</fullName>
    </submittedName>
</protein>
<evidence type="ECO:0000256" key="6">
    <source>
        <dbReference type="SAM" id="Coils"/>
    </source>
</evidence>
<keyword evidence="9" id="KW-1185">Reference proteome</keyword>
<reference evidence="8" key="1">
    <citation type="submission" date="2021-01" db="EMBL/GenBank/DDBJ databases">
        <authorList>
            <person name="Li R."/>
            <person name="Bekaert M."/>
        </authorList>
    </citation>
    <scope>NUCLEOTIDE SEQUENCE</scope>
    <source>
        <strain evidence="8">Farmed</strain>
    </source>
</reference>
<dbReference type="Gene3D" id="1.20.5.1180">
    <property type="entry name" value="Geminin coiled-coil domain"/>
    <property type="match status" value="1"/>
</dbReference>
<comment type="subcellular location">
    <subcellularLocation>
        <location evidence="1">Nucleus</location>
    </subcellularLocation>
</comment>
<name>A0A812EII5_ACAPH</name>
<feature type="coiled-coil region" evidence="6">
    <location>
        <begin position="107"/>
        <end position="162"/>
    </location>
</feature>
<proteinExistence type="inferred from homology"/>
<dbReference type="PANTHER" id="PTHR13372">
    <property type="entry name" value="GEMININ"/>
    <property type="match status" value="1"/>
</dbReference>
<dbReference type="Proteomes" id="UP000597762">
    <property type="component" value="Unassembled WGS sequence"/>
</dbReference>
<evidence type="ECO:0000256" key="4">
    <source>
        <dbReference type="ARBA" id="ARBA00023242"/>
    </source>
</evidence>
<dbReference type="AlphaFoldDB" id="A0A812EII5"/>
<dbReference type="InterPro" id="IPR022786">
    <property type="entry name" value="Geminin/Multicilin"/>
</dbReference>
<dbReference type="GO" id="GO:0045786">
    <property type="term" value="P:negative regulation of cell cycle"/>
    <property type="evidence" value="ECO:0007669"/>
    <property type="project" value="TreeGrafter"/>
</dbReference>
<evidence type="ECO:0000256" key="3">
    <source>
        <dbReference type="ARBA" id="ARBA00023054"/>
    </source>
</evidence>
<dbReference type="Pfam" id="PF07412">
    <property type="entry name" value="Geminin"/>
    <property type="match status" value="1"/>
</dbReference>
<sequence length="174" mass="19922">MAKVKNKRISLQSLQPSATVGSNELVGKTSLINTVKGSKKTGKAPTKQPKNGSQKSINHFYDSKSDKTRASDKSLLDKENRTQDTEKEAYELMCSGKVSENYWKEFAEQRREALVEVMEENKKLHEENFQLKKEKEKLLAENEELKEENERLTLYVSKADELTKFLESITEDSS</sequence>
<comment type="similarity">
    <text evidence="2">Belongs to the geminin family.</text>
</comment>
<evidence type="ECO:0000256" key="1">
    <source>
        <dbReference type="ARBA" id="ARBA00004123"/>
    </source>
</evidence>
<feature type="compositionally biased region" description="Basic and acidic residues" evidence="7">
    <location>
        <begin position="61"/>
        <end position="85"/>
    </location>
</feature>
<evidence type="ECO:0000256" key="2">
    <source>
        <dbReference type="ARBA" id="ARBA00007979"/>
    </source>
</evidence>
<organism evidence="8 9">
    <name type="scientific">Acanthosepion pharaonis</name>
    <name type="common">Pharaoh cuttlefish</name>
    <name type="synonym">Sepia pharaonis</name>
    <dbReference type="NCBI Taxonomy" id="158019"/>
    <lineage>
        <taxon>Eukaryota</taxon>
        <taxon>Metazoa</taxon>
        <taxon>Spiralia</taxon>
        <taxon>Lophotrochozoa</taxon>
        <taxon>Mollusca</taxon>
        <taxon>Cephalopoda</taxon>
        <taxon>Coleoidea</taxon>
        <taxon>Decapodiformes</taxon>
        <taxon>Sepiida</taxon>
        <taxon>Sepiina</taxon>
        <taxon>Sepiidae</taxon>
        <taxon>Acanthosepion</taxon>
    </lineage>
</organism>
<dbReference type="PANTHER" id="PTHR13372:SF5">
    <property type="entry name" value="GEMININ"/>
    <property type="match status" value="1"/>
</dbReference>
<keyword evidence="4" id="KW-0539">Nucleus</keyword>
<dbReference type="GO" id="GO:0005634">
    <property type="term" value="C:nucleus"/>
    <property type="evidence" value="ECO:0007669"/>
    <property type="project" value="UniProtKB-SubCell"/>
</dbReference>
<gene>
    <name evidence="8" type="ORF">SPHA_73749</name>
</gene>
<feature type="compositionally biased region" description="Polar residues" evidence="7">
    <location>
        <begin position="48"/>
        <end position="57"/>
    </location>
</feature>
<evidence type="ECO:0000256" key="5">
    <source>
        <dbReference type="ARBA" id="ARBA00023306"/>
    </source>
</evidence>
<evidence type="ECO:0000256" key="7">
    <source>
        <dbReference type="SAM" id="MobiDB-lite"/>
    </source>
</evidence>
<feature type="region of interest" description="Disordered" evidence="7">
    <location>
        <begin position="28"/>
        <end position="85"/>
    </location>
</feature>
<dbReference type="SUPFAM" id="SSF111469">
    <property type="entry name" value="Geminin coiled-coil domain"/>
    <property type="match status" value="1"/>
</dbReference>
<dbReference type="EMBL" id="CAHIKZ030005388">
    <property type="protein sequence ID" value="CAE1323943.1"/>
    <property type="molecule type" value="Genomic_DNA"/>
</dbReference>
<dbReference type="OrthoDB" id="10043826at2759"/>